<dbReference type="RefSeq" id="WP_267646665.1">
    <property type="nucleotide sequence ID" value="NZ_JANHGR010000001.1"/>
</dbReference>
<name>A0ABD6BQB8_9EURY</name>
<proteinExistence type="predicted"/>
<dbReference type="InterPro" id="IPR000086">
    <property type="entry name" value="NUDIX_hydrolase_dom"/>
</dbReference>
<evidence type="ECO:0000256" key="1">
    <source>
        <dbReference type="ARBA" id="ARBA00001946"/>
    </source>
</evidence>
<dbReference type="Pfam" id="PF00293">
    <property type="entry name" value="NUDIX"/>
    <property type="match status" value="1"/>
</dbReference>
<dbReference type="SUPFAM" id="SSF55811">
    <property type="entry name" value="Nudix"/>
    <property type="match status" value="1"/>
</dbReference>
<evidence type="ECO:0000259" key="3">
    <source>
        <dbReference type="PROSITE" id="PS51462"/>
    </source>
</evidence>
<accession>A0ABD6BQB8</accession>
<evidence type="ECO:0000313" key="5">
    <source>
        <dbReference type="Proteomes" id="UP001597139"/>
    </source>
</evidence>
<dbReference type="PANTHER" id="PTHR43046">
    <property type="entry name" value="GDP-MANNOSE MANNOSYL HYDROLASE"/>
    <property type="match status" value="1"/>
</dbReference>
<feature type="domain" description="Nudix hydrolase" evidence="3">
    <location>
        <begin position="37"/>
        <end position="168"/>
    </location>
</feature>
<dbReference type="Gene3D" id="3.90.79.10">
    <property type="entry name" value="Nucleoside Triphosphate Pyrophosphohydrolase"/>
    <property type="match status" value="1"/>
</dbReference>
<dbReference type="InterPro" id="IPR020476">
    <property type="entry name" value="Nudix_hydrolase"/>
</dbReference>
<sequence length="169" mass="18133">MNRADPRAAYDDLYETQSVNEVEPGRYDELIGGEPFTTGWVTVASVFDDDGRMLLIYDEDDEAWMLPGGTLQPGESLTESVVREVDEEAGVGIEPGRPHSAIEVGCTDGERSATFTVVGFEATPLSTAVGSDLGVGDESITDAGWFTDLPEALFARDHAEALFERAGPA</sequence>
<evidence type="ECO:0000256" key="2">
    <source>
        <dbReference type="ARBA" id="ARBA00022801"/>
    </source>
</evidence>
<dbReference type="GO" id="GO:0016787">
    <property type="term" value="F:hydrolase activity"/>
    <property type="evidence" value="ECO:0007669"/>
    <property type="project" value="UniProtKB-KW"/>
</dbReference>
<comment type="cofactor">
    <cofactor evidence="1">
        <name>Mg(2+)</name>
        <dbReference type="ChEBI" id="CHEBI:18420"/>
    </cofactor>
</comment>
<evidence type="ECO:0000313" key="4">
    <source>
        <dbReference type="EMBL" id="MFD1566888.1"/>
    </source>
</evidence>
<keyword evidence="2 4" id="KW-0378">Hydrolase</keyword>
<gene>
    <name evidence="4" type="ORF">ACFSAU_05230</name>
</gene>
<dbReference type="CDD" id="cd02883">
    <property type="entry name" value="NUDIX_Hydrolase"/>
    <property type="match status" value="1"/>
</dbReference>
<dbReference type="AlphaFoldDB" id="A0ABD6BQB8"/>
<dbReference type="EMBL" id="JBHUCZ010000002">
    <property type="protein sequence ID" value="MFD1566888.1"/>
    <property type="molecule type" value="Genomic_DNA"/>
</dbReference>
<dbReference type="PROSITE" id="PS51462">
    <property type="entry name" value="NUDIX"/>
    <property type="match status" value="1"/>
</dbReference>
<dbReference type="Proteomes" id="UP001597139">
    <property type="component" value="Unassembled WGS sequence"/>
</dbReference>
<organism evidence="4 5">
    <name type="scientific">Halolamina litorea</name>
    <dbReference type="NCBI Taxonomy" id="1515593"/>
    <lineage>
        <taxon>Archaea</taxon>
        <taxon>Methanobacteriati</taxon>
        <taxon>Methanobacteriota</taxon>
        <taxon>Stenosarchaea group</taxon>
        <taxon>Halobacteria</taxon>
        <taxon>Halobacteriales</taxon>
        <taxon>Haloferacaceae</taxon>
    </lineage>
</organism>
<keyword evidence="5" id="KW-1185">Reference proteome</keyword>
<comment type="caution">
    <text evidence="4">The sequence shown here is derived from an EMBL/GenBank/DDBJ whole genome shotgun (WGS) entry which is preliminary data.</text>
</comment>
<reference evidence="4 5" key="1">
    <citation type="journal article" date="2019" name="Int. J. Syst. Evol. Microbiol.">
        <title>The Global Catalogue of Microorganisms (GCM) 10K type strain sequencing project: providing services to taxonomists for standard genome sequencing and annotation.</title>
        <authorList>
            <consortium name="The Broad Institute Genomics Platform"/>
            <consortium name="The Broad Institute Genome Sequencing Center for Infectious Disease"/>
            <person name="Wu L."/>
            <person name="Ma J."/>
        </authorList>
    </citation>
    <scope>NUCLEOTIDE SEQUENCE [LARGE SCALE GENOMIC DNA]</scope>
    <source>
        <strain evidence="4 5">CGMCC 1.12859</strain>
    </source>
</reference>
<dbReference type="PRINTS" id="PR00502">
    <property type="entry name" value="NUDIXFAMILY"/>
</dbReference>
<protein>
    <submittedName>
        <fullName evidence="4">NUDIX hydrolase</fullName>
    </submittedName>
</protein>
<dbReference type="PANTHER" id="PTHR43046:SF14">
    <property type="entry name" value="MUTT_NUDIX FAMILY PROTEIN"/>
    <property type="match status" value="1"/>
</dbReference>
<dbReference type="InterPro" id="IPR015797">
    <property type="entry name" value="NUDIX_hydrolase-like_dom_sf"/>
</dbReference>